<dbReference type="Pfam" id="PF26283">
    <property type="entry name" value="Ig_TRAPPC9-Trs120_4th"/>
    <property type="match status" value="1"/>
</dbReference>
<dbReference type="InterPro" id="IPR058563">
    <property type="entry name" value="Trs120_TRAPPC9_N"/>
</dbReference>
<protein>
    <submittedName>
        <fullName evidence="9">Hypercellular protein</fullName>
    </submittedName>
</protein>
<accession>A0A0C2J7S5</accession>
<evidence type="ECO:0000313" key="9">
    <source>
        <dbReference type="EMBL" id="KIH95050.1"/>
    </source>
</evidence>
<feature type="domain" description="Trs120/TRAPPC9 N-terminal" evidence="4">
    <location>
        <begin position="7"/>
        <end position="440"/>
    </location>
</feature>
<keyword evidence="10" id="KW-1185">Reference proteome</keyword>
<dbReference type="OrthoDB" id="27962at2759"/>
<comment type="caution">
    <text evidence="9">The sequence shown here is derived from an EMBL/GenBank/DDBJ whole genome shotgun (WGS) entry which is preliminary data.</text>
</comment>
<feature type="region of interest" description="Disordered" evidence="3">
    <location>
        <begin position="1487"/>
        <end position="1525"/>
    </location>
</feature>
<feature type="domain" description="Trs120/TRAPPC9 TPR region" evidence="5">
    <location>
        <begin position="475"/>
        <end position="801"/>
    </location>
</feature>
<evidence type="ECO:0000256" key="3">
    <source>
        <dbReference type="SAM" id="MobiDB-lite"/>
    </source>
</evidence>
<feature type="region of interest" description="Disordered" evidence="3">
    <location>
        <begin position="978"/>
        <end position="1001"/>
    </location>
</feature>
<dbReference type="InterPro" id="IPR058565">
    <property type="entry name" value="Ig_TRAPPC9_Trs120_1st"/>
</dbReference>
<dbReference type="InterPro" id="IPR013935">
    <property type="entry name" value="Trs120_TRAPPC9"/>
</dbReference>
<dbReference type="GO" id="GO:0005802">
    <property type="term" value="C:trans-Golgi network"/>
    <property type="evidence" value="ECO:0007669"/>
    <property type="project" value="TreeGrafter"/>
</dbReference>
<dbReference type="PANTHER" id="PTHR21512">
    <property type="entry name" value="TRAFFICKING PROTEIN PARTICLE COMPLEX SUBUNIT 9"/>
    <property type="match status" value="1"/>
</dbReference>
<feature type="domain" description="Trs120/TRAPPC9 third Ig-like" evidence="7">
    <location>
        <begin position="1183"/>
        <end position="1332"/>
    </location>
</feature>
<organism evidence="9 10">
    <name type="scientific">Sporothrix brasiliensis 5110</name>
    <dbReference type="NCBI Taxonomy" id="1398154"/>
    <lineage>
        <taxon>Eukaryota</taxon>
        <taxon>Fungi</taxon>
        <taxon>Dikarya</taxon>
        <taxon>Ascomycota</taxon>
        <taxon>Pezizomycotina</taxon>
        <taxon>Sordariomycetes</taxon>
        <taxon>Sordariomycetidae</taxon>
        <taxon>Ophiostomatales</taxon>
        <taxon>Ophiostomataceae</taxon>
        <taxon>Sporothrix</taxon>
    </lineage>
</organism>
<proteinExistence type="predicted"/>
<dbReference type="Pfam" id="PF26254">
    <property type="entry name" value="Ig_TRAPPC9-Trs120_1st"/>
    <property type="match status" value="1"/>
</dbReference>
<dbReference type="InterPro" id="IPR058564">
    <property type="entry name" value="TPR_TRAPPC9_Trs120"/>
</dbReference>
<feature type="compositionally biased region" description="Low complexity" evidence="3">
    <location>
        <begin position="257"/>
        <end position="267"/>
    </location>
</feature>
<evidence type="ECO:0000259" key="5">
    <source>
        <dbReference type="Pfam" id="PF26251"/>
    </source>
</evidence>
<dbReference type="InterPro" id="IPR058568">
    <property type="entry name" value="Ig_TRAPPC9_Trs120_4th"/>
</dbReference>
<feature type="compositionally biased region" description="Gly residues" evidence="3">
    <location>
        <begin position="1335"/>
        <end position="1344"/>
    </location>
</feature>
<evidence type="ECO:0000256" key="1">
    <source>
        <dbReference type="ARBA" id="ARBA00004555"/>
    </source>
</evidence>
<dbReference type="Pfam" id="PF26282">
    <property type="entry name" value="Ig_TRAPPC9-Trs120_3rd"/>
    <property type="match status" value="1"/>
</dbReference>
<dbReference type="Pfam" id="PF26280">
    <property type="entry name" value="Ig_TRAPPC9-Trs120_2nd"/>
    <property type="match status" value="1"/>
</dbReference>
<feature type="domain" description="Trs120/TRAPPC9 first Ig-like" evidence="6">
    <location>
        <begin position="817"/>
        <end position="1017"/>
    </location>
</feature>
<evidence type="ECO:0000259" key="8">
    <source>
        <dbReference type="Pfam" id="PF26283"/>
    </source>
</evidence>
<evidence type="ECO:0000259" key="4">
    <source>
        <dbReference type="Pfam" id="PF08626"/>
    </source>
</evidence>
<comment type="subcellular location">
    <subcellularLocation>
        <location evidence="1">Golgi apparatus</location>
    </subcellularLocation>
</comment>
<evidence type="ECO:0000259" key="7">
    <source>
        <dbReference type="Pfam" id="PF26282"/>
    </source>
</evidence>
<gene>
    <name evidence="9" type="ORF">SPBR_03404</name>
</gene>
<feature type="compositionally biased region" description="Polar residues" evidence="3">
    <location>
        <begin position="325"/>
        <end position="335"/>
    </location>
</feature>
<dbReference type="Pfam" id="PF26251">
    <property type="entry name" value="TPR_TRAPPC9-Trs120"/>
    <property type="match status" value="1"/>
</dbReference>
<dbReference type="RefSeq" id="XP_040623060.1">
    <property type="nucleotide sequence ID" value="XM_040761695.1"/>
</dbReference>
<feature type="compositionally biased region" description="Pro residues" evidence="3">
    <location>
        <begin position="981"/>
        <end position="993"/>
    </location>
</feature>
<feature type="compositionally biased region" description="Polar residues" evidence="3">
    <location>
        <begin position="241"/>
        <end position="250"/>
    </location>
</feature>
<name>A0A0C2J7S5_9PEZI</name>
<feature type="compositionally biased region" description="Gly residues" evidence="3">
    <location>
        <begin position="690"/>
        <end position="700"/>
    </location>
</feature>
<dbReference type="GeneID" id="63676616"/>
<evidence type="ECO:0000313" key="10">
    <source>
        <dbReference type="Proteomes" id="UP000031575"/>
    </source>
</evidence>
<dbReference type="VEuPathDB" id="FungiDB:SPBR_03404"/>
<reference evidence="9 10" key="1">
    <citation type="journal article" date="2014" name="BMC Genomics">
        <title>Comparative genomics of the major fungal agents of human and animal Sporotrichosis: Sporothrix schenckii and Sporothrix brasiliensis.</title>
        <authorList>
            <person name="Teixeira M.M."/>
            <person name="de Almeida L.G."/>
            <person name="Kubitschek-Barreira P."/>
            <person name="Alves F.L."/>
            <person name="Kioshima E.S."/>
            <person name="Abadio A.K."/>
            <person name="Fernandes L."/>
            <person name="Derengowski L.S."/>
            <person name="Ferreira K.S."/>
            <person name="Souza R.C."/>
            <person name="Ruiz J.C."/>
            <person name="de Andrade N.C."/>
            <person name="Paes H.C."/>
            <person name="Nicola A.M."/>
            <person name="Albuquerque P."/>
            <person name="Gerber A.L."/>
            <person name="Martins V.P."/>
            <person name="Peconick L.D."/>
            <person name="Neto A.V."/>
            <person name="Chaucanez C.B."/>
            <person name="Silva P.A."/>
            <person name="Cunha O.L."/>
            <person name="de Oliveira F.F."/>
            <person name="dos Santos T.C."/>
            <person name="Barros A.L."/>
            <person name="Soares M.A."/>
            <person name="de Oliveira L.M."/>
            <person name="Marini M.M."/>
            <person name="Villalobos-Duno H."/>
            <person name="Cunha M.M."/>
            <person name="de Hoog S."/>
            <person name="da Silveira J.F."/>
            <person name="Henrissat B."/>
            <person name="Nino-Vega G.A."/>
            <person name="Cisalpino P.S."/>
            <person name="Mora-Montes H.M."/>
            <person name="Almeida S.R."/>
            <person name="Stajich J.E."/>
            <person name="Lopes-Bezerra L.M."/>
            <person name="Vasconcelos A.T."/>
            <person name="Felipe M.S."/>
        </authorList>
    </citation>
    <scope>NUCLEOTIDE SEQUENCE [LARGE SCALE GENOMIC DNA]</scope>
    <source>
        <strain evidence="9 10">5110</strain>
    </source>
</reference>
<dbReference type="PANTHER" id="PTHR21512:SF5">
    <property type="entry name" value="TRAFFICKING PROTEIN PARTICLE COMPLEX SUBUNIT 9"/>
    <property type="match status" value="1"/>
</dbReference>
<dbReference type="Pfam" id="PF08626">
    <property type="entry name" value="TRAPPC9-Trs120"/>
    <property type="match status" value="1"/>
</dbReference>
<keyword evidence="2" id="KW-0333">Golgi apparatus</keyword>
<feature type="region of interest" description="Disordered" evidence="3">
    <location>
        <begin position="1329"/>
        <end position="1351"/>
    </location>
</feature>
<dbReference type="InterPro" id="IPR058567">
    <property type="entry name" value="Ig_TRAPPC9_Trs120_3rd"/>
</dbReference>
<feature type="domain" description="Trs120/TRAPPC9 fourth Ig-like" evidence="8">
    <location>
        <begin position="1377"/>
        <end position="1545"/>
    </location>
</feature>
<evidence type="ECO:0000259" key="6">
    <source>
        <dbReference type="Pfam" id="PF26254"/>
    </source>
</evidence>
<dbReference type="Proteomes" id="UP000031575">
    <property type="component" value="Unassembled WGS sequence"/>
</dbReference>
<sequence>MARSDPFLPVSPAQVKVLVLPVGPVHRDRFASFLDRLKSEYAVQLRDVSADRRPNRNMFSPLAFPDGYIFYDLTTHVPQPSHLALCPFDLYREPLVILALADGAAIKNVAFGSKRQSAAGRSIEERNIRTLYQELEELRDTYTKVLVHRVLIFDYEPSPDAPIPMPDEGMATVPPLSKSKRTTMKAVMADVSSLLLAEMNTLARSFDAMSYIESPGQAMGSVFRPPNGNGGGDDGSSGSSTMASRRNSQFALPIHRSSSVGSGVSAADRSQARMSMPVPFKGGSPFGSGSAGSTPGRPSTPVRSASGLSGPATTFDDIAGGGSGDNASALSSPDRATSPHDLGDGYRSQSQDRISVQGFGPGGLNERWRNKGKSRVTIVVASLYLQAGRWTDALKELIEGATVSRSINDHLWHGKALELIVVCLLLLSWADIEFQVPSVCLPPPEKGSAAQAAAQALEAAAEKARPNQPKWLRNLQQILPDLLDRILGLYTRISGEQLPPLPLAEATIRFCNILTALHVADGALDRRFLEMAVEGKYGGSPAPLVPHLSVTPSRALITTTLFRAFPSSVTELLTTIDRIVILSGIAAVLGRLGYRRKKAMVVRELLSVLIGGLVEARTRGAAEVGIHPAAGLVTQNGGLPPPSGHANGAAALDLAEGDIESGVEAFLGMLLKTYGVVEFEPSAALAGTPGAEGGGAGSGAGSSTPDDSDEAVVARIREQATVRLFGMPGNKLNLLRACINFSEALPDFAGVLKFSSDLLRTAGSGIAPGQRRDDAAPTITKDEQVRLVTNIAKTSNLSRRLALGDHLAAEYWDEFLVRGVKLEPVPAACQPIAHTRSELPGKAAAARTSQDVDPFIHNSFLKPSEKAIVEQILVAQEPATFKLTLQNPYDIEVEIESIRIETDGVDFEAYADSACLGPYRTQIVKVSGMPQAAGSLHVTGAVVRVRGCRERRFPVFTQPWSPDRPDKIKHIGMALFEGQRPEPPQGAAPPPSPTSAGLQLATGPPLKAERLSLTVIPAQPMVVVESTTLPQSSVMVLEGERQVFSVTLKNLSATTPVDFLLFSFQDSTQASIQAALSNRDASPAELYEYELILAKKQALRLRSTTAASKAATRYIGPGATATFDFEILGKPGLTSGTIQVDYAHLGTAASPGAGAAADDVEVAAKFYTRQVSLHLTVTVNASIEIARMDVLPLHGSIPQPLWDRYRAALRGAGASASTTDSTTRDKYCLLLLDLRNAWPGQMRVELGAEDGMVVTEHILPGNTSRVIVPLKRIYLEDPHASIPALNPARQRQFVVSTGKISPDMERASREAFWYREKILDALHGTWTTATSPSADGGGGDGGGARAAAQRRGNVELRSMRLTARMIEAVKIDEVGIDVAIEAKTKTKTKTKTTRVVHVDEFVQLRVRVTNRTAQPLYPTLRLMPALCHRPLNVALDFTRKFAWNGALQQTLPLLGPRATTEVRLGVTALCRGEFEVTASVEETRLWVPKAEGRERSGEASGDGATNDKQTERRPRSNTETLLRDTMLGPRERRIWHSRTPCHFVVVDPPRGKEA</sequence>
<dbReference type="EMBL" id="AWTV01000002">
    <property type="protein sequence ID" value="KIH95050.1"/>
    <property type="molecule type" value="Genomic_DNA"/>
</dbReference>
<feature type="region of interest" description="Disordered" evidence="3">
    <location>
        <begin position="687"/>
        <end position="710"/>
    </location>
</feature>
<evidence type="ECO:0000256" key="2">
    <source>
        <dbReference type="ARBA" id="ARBA00023034"/>
    </source>
</evidence>
<feature type="region of interest" description="Disordered" evidence="3">
    <location>
        <begin position="217"/>
        <end position="367"/>
    </location>
</feature>
<dbReference type="HOGENOM" id="CLU_002231_0_0_1"/>